<dbReference type="InterPro" id="IPR029063">
    <property type="entry name" value="SAM-dependent_MTases_sf"/>
</dbReference>
<dbReference type="RefSeq" id="WP_154755926.1">
    <property type="nucleotide sequence ID" value="NZ_WMBA01000007.1"/>
</dbReference>
<protein>
    <submittedName>
        <fullName evidence="2">Methyltransferase domain-containing protein</fullName>
    </submittedName>
</protein>
<dbReference type="EMBL" id="WMBA01000007">
    <property type="protein sequence ID" value="MTD53681.1"/>
    <property type="molecule type" value="Genomic_DNA"/>
</dbReference>
<evidence type="ECO:0000313" key="2">
    <source>
        <dbReference type="EMBL" id="MTD53681.1"/>
    </source>
</evidence>
<dbReference type="AlphaFoldDB" id="A0A6N7Z1F3"/>
<dbReference type="Proteomes" id="UP000440096">
    <property type="component" value="Unassembled WGS sequence"/>
</dbReference>
<dbReference type="SUPFAM" id="SSF53335">
    <property type="entry name" value="S-adenosyl-L-methionine-dependent methyltransferases"/>
    <property type="match status" value="1"/>
</dbReference>
<gene>
    <name evidence="2" type="ORF">GKO32_06735</name>
</gene>
<keyword evidence="2" id="KW-0808">Transferase</keyword>
<dbReference type="Pfam" id="PF08241">
    <property type="entry name" value="Methyltransf_11"/>
    <property type="match status" value="1"/>
</dbReference>
<keyword evidence="3" id="KW-1185">Reference proteome</keyword>
<dbReference type="OrthoDB" id="4254769at2"/>
<evidence type="ECO:0000259" key="1">
    <source>
        <dbReference type="Pfam" id="PF08241"/>
    </source>
</evidence>
<evidence type="ECO:0000313" key="3">
    <source>
        <dbReference type="Proteomes" id="UP000440096"/>
    </source>
</evidence>
<sequence>MSIDYAHVSETRGKADPWSFLRDRDIERMGEVLRDPAERERWAMAFLVGGGLPYMWTRLAANIQDIAYALLDLRPGDRVLIVGEEVESCGWRGAVEEAVGPAGTVDVAELIDEGNAAIFEGKYGRNGLLAAWQWTYTHDTPDETYDAILVAQAAQHCDDWSEASEEFVRVLKPGKRIVSAEALIPGGGGLTRSVDVDIHVQTWFDKLVGPLKVALSELGAYTAEEIKDAFGDRVEGARAMEWRGVHVFWGRKPLRPGSSTAVGD</sequence>
<feature type="domain" description="Methyltransferase type 11" evidence="1">
    <location>
        <begin position="139"/>
        <end position="178"/>
    </location>
</feature>
<reference evidence="2 3" key="1">
    <citation type="submission" date="2019-11" db="EMBL/GenBank/DDBJ databases">
        <title>Draft genome of Amycolatopsis RM579.</title>
        <authorList>
            <person name="Duangmal K."/>
            <person name="Mingma R."/>
        </authorList>
    </citation>
    <scope>NUCLEOTIDE SEQUENCE [LARGE SCALE GENOMIC DNA]</scope>
    <source>
        <strain evidence="2 3">RM579</strain>
    </source>
</reference>
<keyword evidence="2" id="KW-0489">Methyltransferase</keyword>
<dbReference type="GO" id="GO:0032259">
    <property type="term" value="P:methylation"/>
    <property type="evidence" value="ECO:0007669"/>
    <property type="project" value="UniProtKB-KW"/>
</dbReference>
<proteinExistence type="predicted"/>
<name>A0A6N7Z1F3_9PSEU</name>
<dbReference type="InterPro" id="IPR013216">
    <property type="entry name" value="Methyltransf_11"/>
</dbReference>
<dbReference type="Gene3D" id="3.40.50.150">
    <property type="entry name" value="Vaccinia Virus protein VP39"/>
    <property type="match status" value="1"/>
</dbReference>
<organism evidence="2 3">
    <name type="scientific">Amycolatopsis pithecellobii</name>
    <dbReference type="NCBI Taxonomy" id="664692"/>
    <lineage>
        <taxon>Bacteria</taxon>
        <taxon>Bacillati</taxon>
        <taxon>Actinomycetota</taxon>
        <taxon>Actinomycetes</taxon>
        <taxon>Pseudonocardiales</taxon>
        <taxon>Pseudonocardiaceae</taxon>
        <taxon>Amycolatopsis</taxon>
    </lineage>
</organism>
<dbReference type="GO" id="GO:0008757">
    <property type="term" value="F:S-adenosylmethionine-dependent methyltransferase activity"/>
    <property type="evidence" value="ECO:0007669"/>
    <property type="project" value="InterPro"/>
</dbReference>
<comment type="caution">
    <text evidence="2">The sequence shown here is derived from an EMBL/GenBank/DDBJ whole genome shotgun (WGS) entry which is preliminary data.</text>
</comment>
<accession>A0A6N7Z1F3</accession>